<dbReference type="HAMAP" id="MF_01417">
    <property type="entry name" value="SpeA"/>
    <property type="match status" value="1"/>
</dbReference>
<dbReference type="Pfam" id="PF02784">
    <property type="entry name" value="Orn_Arg_deC_N"/>
    <property type="match status" value="1"/>
</dbReference>
<dbReference type="EMBL" id="FOGN01000001">
    <property type="protein sequence ID" value="SER59213.1"/>
    <property type="molecule type" value="Genomic_DNA"/>
</dbReference>
<dbReference type="Proteomes" id="UP000186599">
    <property type="component" value="Unassembled WGS sequence"/>
</dbReference>
<keyword evidence="20" id="KW-1185">Reference proteome</keyword>
<dbReference type="SUPFAM" id="SSF51419">
    <property type="entry name" value="PLP-binding barrel"/>
    <property type="match status" value="1"/>
</dbReference>
<dbReference type="NCBIfam" id="TIGR01273">
    <property type="entry name" value="speA"/>
    <property type="match status" value="1"/>
</dbReference>
<dbReference type="InterPro" id="IPR000183">
    <property type="entry name" value="Orn/DAP/Arg_de-COase"/>
</dbReference>
<dbReference type="Gene3D" id="1.10.287.3440">
    <property type="match status" value="1"/>
</dbReference>
<dbReference type="InterPro" id="IPR029066">
    <property type="entry name" value="PLP-binding_barrel"/>
</dbReference>
<keyword evidence="7 12" id="KW-0460">Magnesium</keyword>
<comment type="cofactor">
    <cofactor evidence="2 12">
        <name>Mg(2+)</name>
        <dbReference type="ChEBI" id="CHEBI:18420"/>
    </cofactor>
</comment>
<comment type="cofactor">
    <cofactor evidence="1 12 13">
        <name>pyridoxal 5'-phosphate</name>
        <dbReference type="ChEBI" id="CHEBI:597326"/>
    </cofactor>
</comment>
<gene>
    <name evidence="12" type="primary">speA</name>
    <name evidence="19" type="ORF">SAMN04487855_0616</name>
    <name evidence="18" type="ORF">SAMN05216589_1010</name>
</gene>
<dbReference type="PANTHER" id="PTHR43295">
    <property type="entry name" value="ARGININE DECARBOXYLASE"/>
    <property type="match status" value="1"/>
</dbReference>
<feature type="domain" description="Orn/DAP/Arg decarboxylase 2 N-terminal" evidence="15">
    <location>
        <begin position="103"/>
        <end position="351"/>
    </location>
</feature>
<evidence type="ECO:0000259" key="16">
    <source>
        <dbReference type="Pfam" id="PF17810"/>
    </source>
</evidence>
<name>A0A1I4JJ88_9GAMM</name>
<comment type="pathway">
    <text evidence="12">Amine and polyamine biosynthesis; agmatine biosynthesis; agmatine from L-arginine: step 1/1.</text>
</comment>
<dbReference type="AlphaFoldDB" id="A0A1I4JJ88"/>
<reference evidence="20 21" key="1">
    <citation type="submission" date="2016-10" db="EMBL/GenBank/DDBJ databases">
        <authorList>
            <person name="de Groot N.N."/>
        </authorList>
    </citation>
    <scope>NUCLEOTIDE SEQUENCE [LARGE SCALE GENOMIC DNA]</scope>
    <source>
        <strain evidence="19 20">CGMCC 1.9095</strain>
        <strain evidence="18 21">DSM 22558</strain>
    </source>
</reference>
<dbReference type="GO" id="GO:0046872">
    <property type="term" value="F:metal ion binding"/>
    <property type="evidence" value="ECO:0007669"/>
    <property type="project" value="UniProtKB-KW"/>
</dbReference>
<evidence type="ECO:0000313" key="18">
    <source>
        <dbReference type="EMBL" id="SER59213.1"/>
    </source>
</evidence>
<evidence type="ECO:0000256" key="2">
    <source>
        <dbReference type="ARBA" id="ARBA00001946"/>
    </source>
</evidence>
<dbReference type="Gene3D" id="3.20.20.10">
    <property type="entry name" value="Alanine racemase"/>
    <property type="match status" value="1"/>
</dbReference>
<dbReference type="InterPro" id="IPR022657">
    <property type="entry name" value="De-COase2_CS"/>
</dbReference>
<dbReference type="STRING" id="653930.SAMN05216589_1010"/>
<keyword evidence="9 12" id="KW-0745">Spermidine biosynthesis</keyword>
<dbReference type="InterPro" id="IPR040634">
    <property type="entry name" value="Arg_decarb_HB"/>
</dbReference>
<dbReference type="PIRSF" id="PIRSF001336">
    <property type="entry name" value="Arg_decrbxlase"/>
    <property type="match status" value="1"/>
</dbReference>
<feature type="active site" description="Proton donor" evidence="14">
    <location>
        <position position="509"/>
    </location>
</feature>
<evidence type="ECO:0000256" key="10">
    <source>
        <dbReference type="ARBA" id="ARBA00023115"/>
    </source>
</evidence>
<protein>
    <recommendedName>
        <fullName evidence="12">Biosynthetic arginine decarboxylase</fullName>
        <shortName evidence="12">ADC</shortName>
        <ecNumber evidence="12">4.1.1.19</ecNumber>
    </recommendedName>
</protein>
<evidence type="ECO:0000256" key="1">
    <source>
        <dbReference type="ARBA" id="ARBA00001933"/>
    </source>
</evidence>
<dbReference type="EMBL" id="FOUA01000001">
    <property type="protein sequence ID" value="SFL66648.1"/>
    <property type="molecule type" value="Genomic_DNA"/>
</dbReference>
<evidence type="ECO:0000259" key="17">
    <source>
        <dbReference type="Pfam" id="PF17944"/>
    </source>
</evidence>
<evidence type="ECO:0000256" key="12">
    <source>
        <dbReference type="HAMAP-Rule" id="MF_01417"/>
    </source>
</evidence>
<accession>A0A1I4JJ88</accession>
<evidence type="ECO:0000256" key="6">
    <source>
        <dbReference type="ARBA" id="ARBA00022793"/>
    </source>
</evidence>
<dbReference type="Pfam" id="PF17810">
    <property type="entry name" value="Arg_decarb_HB"/>
    <property type="match status" value="1"/>
</dbReference>
<evidence type="ECO:0000313" key="20">
    <source>
        <dbReference type="Proteomes" id="UP000186599"/>
    </source>
</evidence>
<dbReference type="SUPFAM" id="SSF50621">
    <property type="entry name" value="Alanine racemase C-terminal domain-like"/>
    <property type="match status" value="1"/>
</dbReference>
<proteinExistence type="inferred from homology"/>
<dbReference type="PROSITE" id="PS00878">
    <property type="entry name" value="ODR_DC_2_1"/>
    <property type="match status" value="1"/>
</dbReference>
<dbReference type="InterPro" id="IPR022644">
    <property type="entry name" value="De-COase2_N"/>
</dbReference>
<evidence type="ECO:0000256" key="9">
    <source>
        <dbReference type="ARBA" id="ARBA00023066"/>
    </source>
</evidence>
<dbReference type="PRINTS" id="PR01179">
    <property type="entry name" value="ODADCRBXLASE"/>
</dbReference>
<dbReference type="FunFam" id="3.20.20.10:FF:000001">
    <property type="entry name" value="Biosynthetic arginine decarboxylase"/>
    <property type="match status" value="1"/>
</dbReference>
<evidence type="ECO:0000313" key="21">
    <source>
        <dbReference type="Proteomes" id="UP000186904"/>
    </source>
</evidence>
<evidence type="ECO:0000256" key="5">
    <source>
        <dbReference type="ARBA" id="ARBA00022723"/>
    </source>
</evidence>
<evidence type="ECO:0000256" key="11">
    <source>
        <dbReference type="ARBA" id="ARBA00023239"/>
    </source>
</evidence>
<evidence type="ECO:0000256" key="13">
    <source>
        <dbReference type="PIRSR" id="PIRSR001336-50"/>
    </source>
</evidence>
<evidence type="ECO:0000256" key="14">
    <source>
        <dbReference type="PIRSR" id="PIRSR600183-50"/>
    </source>
</evidence>
<keyword evidence="11 12" id="KW-0456">Lyase</keyword>
<dbReference type="InterPro" id="IPR002985">
    <property type="entry name" value="Arg_decrbxlase"/>
</dbReference>
<dbReference type="InterPro" id="IPR041128">
    <property type="entry name" value="Arg_decarbox_C"/>
</dbReference>
<dbReference type="GO" id="GO:0008792">
    <property type="term" value="F:arginine decarboxylase activity"/>
    <property type="evidence" value="ECO:0007669"/>
    <property type="project" value="UniProtKB-UniRule"/>
</dbReference>
<dbReference type="InterPro" id="IPR022653">
    <property type="entry name" value="De-COase2_pyr-phos_BS"/>
</dbReference>
<dbReference type="NCBIfam" id="NF003763">
    <property type="entry name" value="PRK05354.1"/>
    <property type="match status" value="1"/>
</dbReference>
<dbReference type="GO" id="GO:0033388">
    <property type="term" value="P:putrescine biosynthetic process from arginine"/>
    <property type="evidence" value="ECO:0007669"/>
    <property type="project" value="TreeGrafter"/>
</dbReference>
<keyword evidence="6 12" id="KW-0210">Decarboxylase</keyword>
<dbReference type="PROSITE" id="PS00879">
    <property type="entry name" value="ODR_DC_2_2"/>
    <property type="match status" value="1"/>
</dbReference>
<keyword evidence="8 12" id="KW-0663">Pyridoxal phosphate</keyword>
<evidence type="ECO:0000256" key="4">
    <source>
        <dbReference type="ARBA" id="ARBA00008357"/>
    </source>
</evidence>
<evidence type="ECO:0000256" key="7">
    <source>
        <dbReference type="ARBA" id="ARBA00022842"/>
    </source>
</evidence>
<feature type="domain" description="Arginine decarboxylase C-terminal helical" evidence="17">
    <location>
        <begin position="587"/>
        <end position="636"/>
    </location>
</feature>
<dbReference type="UniPathway" id="UPA00186">
    <property type="reaction ID" value="UER00284"/>
</dbReference>
<sequence length="639" mass="71294">MVSSRRSRKEDASAWTVADSRSVYGIRHWGAGYFNASEQGNVEVRPRPGIEQPIDLHELVAQLRDSGLDLPLLVRFPDILQDRVRQLTGAFEQNIAELDYANGYTALFPIKVNQQEAVVKNIIATEHVPIGLEAGSKPELMAVLAMAPKGGTIVCNGYKDREFIRLALLGQKLGHNVFIVIEKESEVALVIEEAARLGLTPQVGLRVRLSSLTSSKWADTGGEKSKFGLSAAQLLRVIEQFRGAGLEAGVRLLHFHMGSQIANLADYQHGFREAIRYFGELRALGLPVDHIDVGGGLGVDYDGTHSRNASSINYDVSEYARTVVSMLREFCDEQGLPHPHIFSESGRAMTAHHAVLVVQVTDVERHNDTVPPIDDLDELPQVVRDLVGLLGQTDIEMVTETYWRATHYMSDVAGQYAEGKVSLSQKALAEQCYFALCNRLHALLKARQRSHRQVLDELNDKMADKYICNFSVFQSLPDTWAIDQVLPIVPINRLDEEPLRRAVLQDLTCDSDGKIRHYVDEQSIESSLPVHELREGEDYLLGIFMVGAYQEILGDMHNLFGDTDSVNVYQLADGRVVHGGVETHDTIEDMLRYVHFEPEELMARYRDKVASARLSAAERAHYLDILRLGLTRSSYLGGS</sequence>
<dbReference type="Proteomes" id="UP000186904">
    <property type="component" value="Unassembled WGS sequence"/>
</dbReference>
<dbReference type="GO" id="GO:0008295">
    <property type="term" value="P:spermidine biosynthetic process"/>
    <property type="evidence" value="ECO:0007669"/>
    <property type="project" value="UniProtKB-UniRule"/>
</dbReference>
<evidence type="ECO:0000259" key="15">
    <source>
        <dbReference type="Pfam" id="PF02784"/>
    </source>
</evidence>
<feature type="modified residue" description="N6-(pyridoxal phosphate)lysine" evidence="12 13">
    <location>
        <position position="111"/>
    </location>
</feature>
<keyword evidence="10 12" id="KW-0620">Polyamine biosynthesis</keyword>
<evidence type="ECO:0000313" key="19">
    <source>
        <dbReference type="EMBL" id="SFL66648.1"/>
    </source>
</evidence>
<dbReference type="PRINTS" id="PR01180">
    <property type="entry name" value="ARGDCRBXLASE"/>
</dbReference>
<comment type="similarity">
    <text evidence="4 12">Belongs to the Orn/Lys/Arg decarboxylase class-II family. SpeA subfamily.</text>
</comment>
<feature type="domain" description="Arginine decarboxylase helical bundle" evidence="16">
    <location>
        <begin position="377"/>
        <end position="459"/>
    </location>
</feature>
<dbReference type="GO" id="GO:0006527">
    <property type="term" value="P:L-arginine catabolic process"/>
    <property type="evidence" value="ECO:0007669"/>
    <property type="project" value="InterPro"/>
</dbReference>
<dbReference type="Pfam" id="PF17944">
    <property type="entry name" value="Arg_decarbox_C"/>
    <property type="match status" value="1"/>
</dbReference>
<feature type="binding site" evidence="12">
    <location>
        <begin position="291"/>
        <end position="301"/>
    </location>
    <ligand>
        <name>substrate</name>
    </ligand>
</feature>
<dbReference type="EC" id="4.1.1.19" evidence="12"/>
<keyword evidence="5 12" id="KW-0479">Metal-binding</keyword>
<dbReference type="CDD" id="cd06830">
    <property type="entry name" value="PLPDE_III_ADC"/>
    <property type="match status" value="1"/>
</dbReference>
<dbReference type="PANTHER" id="PTHR43295:SF9">
    <property type="entry name" value="BIOSYNTHETIC ARGININE DECARBOXYLASE"/>
    <property type="match status" value="1"/>
</dbReference>
<evidence type="ECO:0000256" key="3">
    <source>
        <dbReference type="ARBA" id="ARBA00002257"/>
    </source>
</evidence>
<organism evidence="19 20">
    <name type="scientific">Halopseudomonas bauzanensis</name>
    <dbReference type="NCBI Taxonomy" id="653930"/>
    <lineage>
        <taxon>Bacteria</taxon>
        <taxon>Pseudomonadati</taxon>
        <taxon>Pseudomonadota</taxon>
        <taxon>Gammaproteobacteria</taxon>
        <taxon>Pseudomonadales</taxon>
        <taxon>Pseudomonadaceae</taxon>
        <taxon>Halopseudomonas</taxon>
    </lineage>
</organism>
<evidence type="ECO:0000256" key="8">
    <source>
        <dbReference type="ARBA" id="ARBA00022898"/>
    </source>
</evidence>
<dbReference type="Gene3D" id="2.40.37.10">
    <property type="entry name" value="Lyase, Ornithine Decarboxylase, Chain A, domain 1"/>
    <property type="match status" value="1"/>
</dbReference>
<dbReference type="InterPro" id="IPR009006">
    <property type="entry name" value="Ala_racemase/Decarboxylase_C"/>
</dbReference>
<comment type="catalytic activity">
    <reaction evidence="12">
        <text>L-arginine + H(+) = agmatine + CO2</text>
        <dbReference type="Rhea" id="RHEA:17641"/>
        <dbReference type="ChEBI" id="CHEBI:15378"/>
        <dbReference type="ChEBI" id="CHEBI:16526"/>
        <dbReference type="ChEBI" id="CHEBI:32682"/>
        <dbReference type="ChEBI" id="CHEBI:58145"/>
        <dbReference type="EC" id="4.1.1.19"/>
    </reaction>
</comment>
<dbReference type="Gene3D" id="1.20.58.930">
    <property type="match status" value="1"/>
</dbReference>
<comment type="function">
    <text evidence="3 12">Catalyzes the biosynthesis of agmatine from arginine.</text>
</comment>